<evidence type="ECO:0000313" key="3">
    <source>
        <dbReference type="Proteomes" id="UP000320176"/>
    </source>
</evidence>
<reference evidence="2 3" key="1">
    <citation type="submission" date="2019-02" db="EMBL/GenBank/DDBJ databases">
        <title>Deep-cultivation of Planctomycetes and their phenomic and genomic characterization uncovers novel biology.</title>
        <authorList>
            <person name="Wiegand S."/>
            <person name="Jogler M."/>
            <person name="Boedeker C."/>
            <person name="Pinto D."/>
            <person name="Vollmers J."/>
            <person name="Rivas-Marin E."/>
            <person name="Kohn T."/>
            <person name="Peeters S.H."/>
            <person name="Heuer A."/>
            <person name="Rast P."/>
            <person name="Oberbeckmann S."/>
            <person name="Bunk B."/>
            <person name="Jeske O."/>
            <person name="Meyerdierks A."/>
            <person name="Storesund J.E."/>
            <person name="Kallscheuer N."/>
            <person name="Luecker S."/>
            <person name="Lage O.M."/>
            <person name="Pohl T."/>
            <person name="Merkel B.J."/>
            <person name="Hornburger P."/>
            <person name="Mueller R.-W."/>
            <person name="Bruemmer F."/>
            <person name="Labrenz M."/>
            <person name="Spormann A.M."/>
            <person name="Op Den Camp H."/>
            <person name="Overmann J."/>
            <person name="Amann R."/>
            <person name="Jetten M.S.M."/>
            <person name="Mascher T."/>
            <person name="Medema M.H."/>
            <person name="Devos D.P."/>
            <person name="Kaster A.-K."/>
            <person name="Ovreas L."/>
            <person name="Rohde M."/>
            <person name="Galperin M.Y."/>
            <person name="Jogler C."/>
        </authorList>
    </citation>
    <scope>NUCLEOTIDE SEQUENCE [LARGE SCALE GENOMIC DNA]</scope>
    <source>
        <strain evidence="2 3">Pla52n</strain>
    </source>
</reference>
<gene>
    <name evidence="2" type="ORF">Pla52n_16140</name>
</gene>
<keyword evidence="3" id="KW-1185">Reference proteome</keyword>
<evidence type="ECO:0000256" key="1">
    <source>
        <dbReference type="SAM" id="SignalP"/>
    </source>
</evidence>
<proteinExistence type="predicted"/>
<feature type="signal peptide" evidence="1">
    <location>
        <begin position="1"/>
        <end position="27"/>
    </location>
</feature>
<comment type="caution">
    <text evidence="2">The sequence shown here is derived from an EMBL/GenBank/DDBJ whole genome shotgun (WGS) entry which is preliminary data.</text>
</comment>
<evidence type="ECO:0000313" key="2">
    <source>
        <dbReference type="EMBL" id="TWU05898.1"/>
    </source>
</evidence>
<keyword evidence="1" id="KW-0732">Signal</keyword>
<name>A0A5C6B1W8_9BACT</name>
<dbReference type="AlphaFoldDB" id="A0A5C6B1W8"/>
<protein>
    <submittedName>
        <fullName evidence="2">Uncharacterized protein</fullName>
    </submittedName>
</protein>
<dbReference type="RefSeq" id="WP_146519073.1">
    <property type="nucleotide sequence ID" value="NZ_CP151726.1"/>
</dbReference>
<sequence precursor="true">MFSASIARLAGVVLLATFVTTSGCSFSLNQDPATTVTIKVSGVDNESDRDALTESLKDYVDGNSHSMSSTSMNGSMTIKLSPVTDVKAFSEKIDFGKVTAVDGRTVTVEYGKE</sequence>
<accession>A0A5C6B1W8</accession>
<dbReference type="Proteomes" id="UP000320176">
    <property type="component" value="Unassembled WGS sequence"/>
</dbReference>
<organism evidence="2 3">
    <name type="scientific">Stieleria varia</name>
    <dbReference type="NCBI Taxonomy" id="2528005"/>
    <lineage>
        <taxon>Bacteria</taxon>
        <taxon>Pseudomonadati</taxon>
        <taxon>Planctomycetota</taxon>
        <taxon>Planctomycetia</taxon>
        <taxon>Pirellulales</taxon>
        <taxon>Pirellulaceae</taxon>
        <taxon>Stieleria</taxon>
    </lineage>
</organism>
<dbReference type="OrthoDB" id="9946995at2"/>
<feature type="chain" id="PRO_5023121135" evidence="1">
    <location>
        <begin position="28"/>
        <end position="113"/>
    </location>
</feature>
<dbReference type="EMBL" id="SJPN01000002">
    <property type="protein sequence ID" value="TWU05898.1"/>
    <property type="molecule type" value="Genomic_DNA"/>
</dbReference>